<sequence>MVQLHHNDAANDAAATSAVGRVVRRVVRDVAPLGSLATRATELRVAARRAIARAASASAVPSSRVAATTPASDAAVASISPISLSRAYNPLRHGACFAAMIPGDSAVEQVITSGLFSTLNIYNTLLIGRLILTWFPSPPRQIVYPLATLCDPYLNLFRGIIPPIGGTIDLSPILAFTVLNVFTNTAAALPAEVDAKGNLIRSPTASERVGSVAKKAWARRMAASKAKKEEKEKAAAAK</sequence>
<evidence type="ECO:0000313" key="1">
    <source>
        <dbReference type="EMBL" id="CAD8238661.1"/>
    </source>
</evidence>
<reference evidence="1" key="1">
    <citation type="submission" date="2021-01" db="EMBL/GenBank/DDBJ databases">
        <authorList>
            <person name="Corre E."/>
            <person name="Pelletier E."/>
            <person name="Niang G."/>
            <person name="Scheremetjew M."/>
            <person name="Finn R."/>
            <person name="Kale V."/>
            <person name="Holt S."/>
            <person name="Cochrane G."/>
            <person name="Meng A."/>
            <person name="Brown T."/>
            <person name="Cohen L."/>
        </authorList>
    </citation>
    <scope>NUCLEOTIDE SEQUENCE</scope>
    <source>
        <strain evidence="1">RCC1614</strain>
    </source>
</reference>
<proteinExistence type="predicted"/>
<accession>A0A7R9TL75</accession>
<gene>
    <name evidence="1" type="ORF">MPUS1402_LOCUS6305</name>
</gene>
<organism evidence="1">
    <name type="scientific">Micromonas pusilla</name>
    <name type="common">Picoplanktonic green alga</name>
    <name type="synonym">Chromulina pusilla</name>
    <dbReference type="NCBI Taxonomy" id="38833"/>
    <lineage>
        <taxon>Eukaryota</taxon>
        <taxon>Viridiplantae</taxon>
        <taxon>Chlorophyta</taxon>
        <taxon>Mamiellophyceae</taxon>
        <taxon>Mamiellales</taxon>
        <taxon>Mamiellaceae</taxon>
        <taxon>Micromonas</taxon>
    </lineage>
</organism>
<dbReference type="PANTHER" id="PTHR33219:SF14">
    <property type="entry name" value="PROTEIN COFACTOR ASSEMBLY OF COMPLEX C SUBUNIT B CCB3, CHLOROPLASTIC-RELATED"/>
    <property type="match status" value="1"/>
</dbReference>
<name>A0A7R9TL75_MICPS</name>
<dbReference type="Pfam" id="PF02325">
    <property type="entry name" value="CCB3_YggT"/>
    <property type="match status" value="1"/>
</dbReference>
<dbReference type="GO" id="GO:0016020">
    <property type="term" value="C:membrane"/>
    <property type="evidence" value="ECO:0007669"/>
    <property type="project" value="InterPro"/>
</dbReference>
<dbReference type="AlphaFoldDB" id="A0A7R9TL75"/>
<dbReference type="GO" id="GO:0010020">
    <property type="term" value="P:chloroplast fission"/>
    <property type="evidence" value="ECO:0007669"/>
    <property type="project" value="TreeGrafter"/>
</dbReference>
<protein>
    <recommendedName>
        <fullName evidence="2">Fanciful K+ uptake-b family transporter</fullName>
    </recommendedName>
</protein>
<dbReference type="PANTHER" id="PTHR33219">
    <property type="entry name" value="YLMG HOMOLOG PROTEIN 2, CHLOROPLASTIC"/>
    <property type="match status" value="1"/>
</dbReference>
<dbReference type="InterPro" id="IPR003425">
    <property type="entry name" value="CCB3/YggT"/>
</dbReference>
<evidence type="ECO:0008006" key="2">
    <source>
        <dbReference type="Google" id="ProtNLM"/>
    </source>
</evidence>
<dbReference type="EMBL" id="HBDY01008484">
    <property type="protein sequence ID" value="CAD8238661.1"/>
    <property type="molecule type" value="Transcribed_RNA"/>
</dbReference>